<keyword evidence="4" id="KW-1185">Reference proteome</keyword>
<protein>
    <recommendedName>
        <fullName evidence="2">AB hydrolase-1 domain-containing protein</fullName>
    </recommendedName>
</protein>
<evidence type="ECO:0000313" key="4">
    <source>
        <dbReference type="Proteomes" id="UP001138802"/>
    </source>
</evidence>
<accession>A0A9X1B7F0</accession>
<evidence type="ECO:0000313" key="3">
    <source>
        <dbReference type="EMBL" id="MBK1643607.1"/>
    </source>
</evidence>
<proteinExistence type="inferred from homology"/>
<evidence type="ECO:0000259" key="2">
    <source>
        <dbReference type="Pfam" id="PF12697"/>
    </source>
</evidence>
<dbReference type="PANTHER" id="PTHR22946:SF12">
    <property type="entry name" value="CONIDIAL PIGMENT BIOSYNTHESIS PROTEIN AYG1 (AFU_ORTHOLOGUE AFUA_2G17550)"/>
    <property type="match status" value="1"/>
</dbReference>
<sequence>MLSSDRFFNDQAMRSLMHMQFGGADFGECLTTMQRVPPGDHDAWLREWSATAQRVAAIGDACAAAGHAVSAREAYLRASNYFRTAYLMHYGAPTEEAVVDCFERESAAFQAFAERADPPLQPLEIPYQGTTLPGYFCPALRSSGRAPLLIATNGYDSTLHEMYFAFAVAANRRGYHCLLFDGPGQGRVLIRQGLPMRPDWEAVVRPVVDLAWGRADVDPRRIALAGWSFGGYLALRAAAGEHRLAACLADPGLSGLWRPMERLFKDLPAAALADPLSADAAVFEPFMAMINASPELRWKIVQRGFWVHGVASLAEYLAIARDYTTEASAPAIRCPVFLAQEEQDPLGATANEVFDALTVPKVLVRFLASEGAGDHCAMMGRSLMHQRMFDWLDDVLAARTPT</sequence>
<comment type="similarity">
    <text evidence="1">Belongs to the AB hydrolase superfamily. FUS2 hydrolase family.</text>
</comment>
<dbReference type="Gene3D" id="3.40.50.1820">
    <property type="entry name" value="alpha/beta hydrolase"/>
    <property type="match status" value="1"/>
</dbReference>
<reference evidence="3 4" key="1">
    <citation type="journal article" date="2020" name="Microorganisms">
        <title>Osmotic Adaptation and Compatible Solute Biosynthesis of Phototrophic Bacteria as Revealed from Genome Analyses.</title>
        <authorList>
            <person name="Imhoff J.F."/>
            <person name="Rahn T."/>
            <person name="Kunzel S."/>
            <person name="Keller A."/>
            <person name="Neulinger S.C."/>
        </authorList>
    </citation>
    <scope>NUCLEOTIDE SEQUENCE [LARGE SCALE GENOMIC DNA]</scope>
    <source>
        <strain evidence="3 4">DSM 21303</strain>
    </source>
</reference>
<dbReference type="InterPro" id="IPR029058">
    <property type="entry name" value="AB_hydrolase_fold"/>
</dbReference>
<name>A0A9X1B7F0_9GAMM</name>
<dbReference type="InterPro" id="IPR000073">
    <property type="entry name" value="AB_hydrolase_1"/>
</dbReference>
<feature type="domain" description="AB hydrolase-1" evidence="2">
    <location>
        <begin position="161"/>
        <end position="378"/>
    </location>
</feature>
<dbReference type="EMBL" id="NRSD01000002">
    <property type="protein sequence ID" value="MBK1643607.1"/>
    <property type="molecule type" value="Genomic_DNA"/>
</dbReference>
<dbReference type="InterPro" id="IPR050261">
    <property type="entry name" value="FrsA_esterase"/>
</dbReference>
<gene>
    <name evidence="3" type="ORF">CKO25_02825</name>
</gene>
<dbReference type="AlphaFoldDB" id="A0A9X1B7F0"/>
<comment type="caution">
    <text evidence="3">The sequence shown here is derived from an EMBL/GenBank/DDBJ whole genome shotgun (WGS) entry which is preliminary data.</text>
</comment>
<dbReference type="Pfam" id="PF12697">
    <property type="entry name" value="Abhydrolase_6"/>
    <property type="match status" value="1"/>
</dbReference>
<organism evidence="3 4">
    <name type="scientific">Thiocapsa imhoffii</name>
    <dbReference type="NCBI Taxonomy" id="382777"/>
    <lineage>
        <taxon>Bacteria</taxon>
        <taxon>Pseudomonadati</taxon>
        <taxon>Pseudomonadota</taxon>
        <taxon>Gammaproteobacteria</taxon>
        <taxon>Chromatiales</taxon>
        <taxon>Chromatiaceae</taxon>
        <taxon>Thiocapsa</taxon>
    </lineage>
</organism>
<dbReference type="RefSeq" id="WP_200386419.1">
    <property type="nucleotide sequence ID" value="NZ_NRSD01000002.1"/>
</dbReference>
<dbReference type="Proteomes" id="UP001138802">
    <property type="component" value="Unassembled WGS sequence"/>
</dbReference>
<evidence type="ECO:0000256" key="1">
    <source>
        <dbReference type="ARBA" id="ARBA00038115"/>
    </source>
</evidence>
<dbReference type="PANTHER" id="PTHR22946">
    <property type="entry name" value="DIENELACTONE HYDROLASE DOMAIN-CONTAINING PROTEIN-RELATED"/>
    <property type="match status" value="1"/>
</dbReference>
<dbReference type="SUPFAM" id="SSF53474">
    <property type="entry name" value="alpha/beta-Hydrolases"/>
    <property type="match status" value="1"/>
</dbReference>
<dbReference type="Gene3D" id="1.20.1440.110">
    <property type="entry name" value="acylaminoacyl peptidase"/>
    <property type="match status" value="1"/>
</dbReference>